<reference evidence="2 5" key="2">
    <citation type="submission" date="2021-04" db="EMBL/GenBank/DDBJ databases">
        <title>Whole genome sequence analysis of a thiophenic sulfur metabolizing bacteria.</title>
        <authorList>
            <person name="Akhtar N."/>
            <person name="Akram J."/>
            <person name="Aslam A."/>
        </authorList>
    </citation>
    <scope>NUCLEOTIDE SEQUENCE [LARGE SCALE GENOMIC DNA]</scope>
    <source>
        <strain evidence="2 5">3OW</strain>
    </source>
</reference>
<name>A0A3P8KU78_TSUPA</name>
<feature type="transmembrane region" description="Helical" evidence="1">
    <location>
        <begin position="138"/>
        <end position="158"/>
    </location>
</feature>
<proteinExistence type="predicted"/>
<evidence type="ECO:0000313" key="2">
    <source>
        <dbReference type="EMBL" id="MBS4100882.1"/>
    </source>
</evidence>
<dbReference type="Proteomes" id="UP000271626">
    <property type="component" value="Chromosome"/>
</dbReference>
<evidence type="ECO:0000313" key="4">
    <source>
        <dbReference type="Proteomes" id="UP000271626"/>
    </source>
</evidence>
<keyword evidence="1" id="KW-1133">Transmembrane helix</keyword>
<reference evidence="3 4" key="1">
    <citation type="submission" date="2018-12" db="EMBL/GenBank/DDBJ databases">
        <authorList>
            <consortium name="Pathogen Informatics"/>
        </authorList>
    </citation>
    <scope>NUCLEOTIDE SEQUENCE [LARGE SCALE GENOMIC DNA]</scope>
    <source>
        <strain evidence="3 4">NCTC10741</strain>
    </source>
</reference>
<dbReference type="EMBL" id="LR131273">
    <property type="protein sequence ID" value="VDR40527.1"/>
    <property type="molecule type" value="Genomic_DNA"/>
</dbReference>
<evidence type="ECO:0000256" key="1">
    <source>
        <dbReference type="SAM" id="Phobius"/>
    </source>
</evidence>
<dbReference type="EMBL" id="JAGXOE010000010">
    <property type="protein sequence ID" value="MBS4100882.1"/>
    <property type="molecule type" value="Genomic_DNA"/>
</dbReference>
<sequence length="398" mass="41852">MTDIDQLARDRGLNALNARAFAHPDEETAARALMSVPLPVTTIGLFEAGWALVPILQARSGTALATAAEARLTTILGLLDLRRLEPSAARARAELEGHRRTAHRAQIPLELAAACVIGLALTAAGTVVVWLLSLLGTAFALGAVVALVVLVAAVFVSLRAMTRTELALGAGVVHALRIAPWLEDLPPTSAAAVQSLFDLPHGLGDLFYVGDRDLIALDDGAGAAAIVARARFLADVERSAPSTCDDVRDLLRGYLRPGARGALALRRPVPDPAWLRGPFDGWERLFDRFGSIGPISARWTVRGRALVGELSREYDDEPAAVLVADLAGLAEASGAARLLGADEAARAVAGVLVDQLVHGELVMFTRGGGPADRELFVTALQGGDLGEAAVRSQWTGEH</sequence>
<dbReference type="OrthoDB" id="4771637at2"/>
<protein>
    <submittedName>
        <fullName evidence="3">Uncharacterized protein</fullName>
    </submittedName>
</protein>
<evidence type="ECO:0000313" key="5">
    <source>
        <dbReference type="Proteomes" id="UP000676853"/>
    </source>
</evidence>
<feature type="transmembrane region" description="Helical" evidence="1">
    <location>
        <begin position="109"/>
        <end position="132"/>
    </location>
</feature>
<keyword evidence="1" id="KW-0812">Transmembrane</keyword>
<gene>
    <name evidence="2" type="ORF">KFZ73_06480</name>
    <name evidence="3" type="ORF">NCTC10741_03685</name>
</gene>
<dbReference type="Proteomes" id="UP000676853">
    <property type="component" value="Unassembled WGS sequence"/>
</dbReference>
<accession>A0A3P8KU78</accession>
<organism evidence="3 4">
    <name type="scientific">Tsukamurella paurometabola</name>
    <name type="common">Corynebacterium paurometabolum</name>
    <dbReference type="NCBI Taxonomy" id="2061"/>
    <lineage>
        <taxon>Bacteria</taxon>
        <taxon>Bacillati</taxon>
        <taxon>Actinomycetota</taxon>
        <taxon>Actinomycetes</taxon>
        <taxon>Mycobacteriales</taxon>
        <taxon>Tsukamurellaceae</taxon>
        <taxon>Tsukamurella</taxon>
    </lineage>
</organism>
<dbReference type="AlphaFoldDB" id="A0A3P8KU78"/>
<keyword evidence="1" id="KW-0472">Membrane</keyword>
<dbReference type="RefSeq" id="WP_126197490.1">
    <property type="nucleotide sequence ID" value="NZ_CP085954.1"/>
</dbReference>
<keyword evidence="5" id="KW-1185">Reference proteome</keyword>
<evidence type="ECO:0000313" key="3">
    <source>
        <dbReference type="EMBL" id="VDR40527.1"/>
    </source>
</evidence>